<gene>
    <name evidence="1" type="ORF">MSG28_005147</name>
</gene>
<reference evidence="1 2" key="1">
    <citation type="journal article" date="2022" name="Genome Biol. Evol.">
        <title>The Spruce Budworm Genome: Reconstructing the Evolutionary History of Antifreeze Proteins.</title>
        <authorList>
            <person name="Beliveau C."/>
            <person name="Gagne P."/>
            <person name="Picq S."/>
            <person name="Vernygora O."/>
            <person name="Keeling C.I."/>
            <person name="Pinkney K."/>
            <person name="Doucet D."/>
            <person name="Wen F."/>
            <person name="Johnston J.S."/>
            <person name="Maaroufi H."/>
            <person name="Boyle B."/>
            <person name="Laroche J."/>
            <person name="Dewar K."/>
            <person name="Juretic N."/>
            <person name="Blackburn G."/>
            <person name="Nisole A."/>
            <person name="Brunet B."/>
            <person name="Brandao M."/>
            <person name="Lumley L."/>
            <person name="Duan J."/>
            <person name="Quan G."/>
            <person name="Lucarotti C.J."/>
            <person name="Roe A.D."/>
            <person name="Sperling F.A.H."/>
            <person name="Levesque R.C."/>
            <person name="Cusson M."/>
        </authorList>
    </citation>
    <scope>NUCLEOTIDE SEQUENCE [LARGE SCALE GENOMIC DNA]</scope>
    <source>
        <strain evidence="1">Glfc:IPQL:Cfum</strain>
    </source>
</reference>
<proteinExistence type="predicted"/>
<accession>A0ACC0JQ44</accession>
<evidence type="ECO:0000313" key="2">
    <source>
        <dbReference type="Proteomes" id="UP001064048"/>
    </source>
</evidence>
<keyword evidence="2" id="KW-1185">Reference proteome</keyword>
<dbReference type="Proteomes" id="UP001064048">
    <property type="component" value="Chromosome 8"/>
</dbReference>
<organism evidence="1 2">
    <name type="scientific">Choristoneura fumiferana</name>
    <name type="common">Spruce budworm moth</name>
    <name type="synonym">Archips fumiferana</name>
    <dbReference type="NCBI Taxonomy" id="7141"/>
    <lineage>
        <taxon>Eukaryota</taxon>
        <taxon>Metazoa</taxon>
        <taxon>Ecdysozoa</taxon>
        <taxon>Arthropoda</taxon>
        <taxon>Hexapoda</taxon>
        <taxon>Insecta</taxon>
        <taxon>Pterygota</taxon>
        <taxon>Neoptera</taxon>
        <taxon>Endopterygota</taxon>
        <taxon>Lepidoptera</taxon>
        <taxon>Glossata</taxon>
        <taxon>Ditrysia</taxon>
        <taxon>Tortricoidea</taxon>
        <taxon>Tortricidae</taxon>
        <taxon>Tortricinae</taxon>
        <taxon>Choristoneura</taxon>
    </lineage>
</organism>
<dbReference type="EMBL" id="CM046108">
    <property type="protein sequence ID" value="KAI8426228.1"/>
    <property type="molecule type" value="Genomic_DNA"/>
</dbReference>
<protein>
    <submittedName>
        <fullName evidence="1">Uncharacterized protein</fullName>
    </submittedName>
</protein>
<name>A0ACC0JQ44_CHOFU</name>
<comment type="caution">
    <text evidence="1">The sequence shown here is derived from an EMBL/GenBank/DDBJ whole genome shotgun (WGS) entry which is preliminary data.</text>
</comment>
<sequence length="221" mass="24800">MDSADTIIETLHGNIKTVKYNKPRRKNAIDSDMYQRVTRILNNAAKDDSVSVMVFTGTGDYFSSGNDLVAARDVHGPTFFNILHDFIEAFIKFPKLLVAIVNGPAVGIAVTTLPLCDVIFAAENALELLLFNQKMNAQEALDNGFVNYLYKPEDIQTKVWDKLMEISNVSDYLLTTTKRLMRGPIQDKLIKVNDEEIALLSKAWAARREGRENVKTSNSKL</sequence>
<evidence type="ECO:0000313" key="1">
    <source>
        <dbReference type="EMBL" id="KAI8426228.1"/>
    </source>
</evidence>